<evidence type="ECO:0000256" key="1">
    <source>
        <dbReference type="SAM" id="Coils"/>
    </source>
</evidence>
<protein>
    <submittedName>
        <fullName evidence="2">Uncharacterized protein</fullName>
    </submittedName>
</protein>
<proteinExistence type="predicted"/>
<dbReference type="AlphaFoldDB" id="A0A836C1S0"/>
<sequence length="140" mass="15738">MAASFTSQVAEVRAGLKSVNQRLTATEQRLDIVESEAAELRKVAYRYVIDEVHKKLQVSLGPKEEQQEWQEYLEDRFSSSQGWFKEHQLGFAELVLLCERPETIYDAGNQAAPRPPAELLAGIVGEGSEAWAKLWKVACS</sequence>
<keyword evidence="3" id="KW-1185">Reference proteome</keyword>
<feature type="coiled-coil region" evidence="1">
    <location>
        <begin position="16"/>
        <end position="43"/>
    </location>
</feature>
<name>A0A836C1S0_9CHLO</name>
<accession>A0A836C1S0</accession>
<keyword evidence="1" id="KW-0175">Coiled coil</keyword>
<dbReference type="EMBL" id="JAEHOE010000016">
    <property type="protein sequence ID" value="KAG2497065.1"/>
    <property type="molecule type" value="Genomic_DNA"/>
</dbReference>
<gene>
    <name evidence="2" type="ORF">HYH03_005062</name>
</gene>
<dbReference type="Proteomes" id="UP000612055">
    <property type="component" value="Unassembled WGS sequence"/>
</dbReference>
<organism evidence="2 3">
    <name type="scientific">Edaphochlamys debaryana</name>
    <dbReference type="NCBI Taxonomy" id="47281"/>
    <lineage>
        <taxon>Eukaryota</taxon>
        <taxon>Viridiplantae</taxon>
        <taxon>Chlorophyta</taxon>
        <taxon>core chlorophytes</taxon>
        <taxon>Chlorophyceae</taxon>
        <taxon>CS clade</taxon>
        <taxon>Chlamydomonadales</taxon>
        <taxon>Chlamydomonadales incertae sedis</taxon>
        <taxon>Edaphochlamys</taxon>
    </lineage>
</organism>
<reference evidence="2" key="1">
    <citation type="journal article" date="2020" name="bioRxiv">
        <title>Comparative genomics of Chlamydomonas.</title>
        <authorList>
            <person name="Craig R.J."/>
            <person name="Hasan A.R."/>
            <person name="Ness R.W."/>
            <person name="Keightley P.D."/>
        </authorList>
    </citation>
    <scope>NUCLEOTIDE SEQUENCE</scope>
    <source>
        <strain evidence="2">CCAP 11/70</strain>
    </source>
</reference>
<comment type="caution">
    <text evidence="2">The sequence shown here is derived from an EMBL/GenBank/DDBJ whole genome shotgun (WGS) entry which is preliminary data.</text>
</comment>
<evidence type="ECO:0000313" key="3">
    <source>
        <dbReference type="Proteomes" id="UP000612055"/>
    </source>
</evidence>
<evidence type="ECO:0000313" key="2">
    <source>
        <dbReference type="EMBL" id="KAG2497065.1"/>
    </source>
</evidence>
<dbReference type="OrthoDB" id="555196at2759"/>